<dbReference type="AlphaFoldDB" id="A0ABD2I5V6"/>
<dbReference type="EMBL" id="JBICBT010001408">
    <property type="protein sequence ID" value="KAL3068523.1"/>
    <property type="molecule type" value="Genomic_DNA"/>
</dbReference>
<dbReference type="Proteomes" id="UP001620626">
    <property type="component" value="Unassembled WGS sequence"/>
</dbReference>
<reference evidence="1 2" key="1">
    <citation type="submission" date="2024-10" db="EMBL/GenBank/DDBJ databases">
        <authorList>
            <person name="Kim D."/>
        </authorList>
    </citation>
    <scope>NUCLEOTIDE SEQUENCE [LARGE SCALE GENOMIC DNA]</scope>
    <source>
        <strain evidence="1">BH-2024</strain>
    </source>
</reference>
<proteinExistence type="predicted"/>
<organism evidence="1 2">
    <name type="scientific">Heterodera trifolii</name>
    <dbReference type="NCBI Taxonomy" id="157864"/>
    <lineage>
        <taxon>Eukaryota</taxon>
        <taxon>Metazoa</taxon>
        <taxon>Ecdysozoa</taxon>
        <taxon>Nematoda</taxon>
        <taxon>Chromadorea</taxon>
        <taxon>Rhabditida</taxon>
        <taxon>Tylenchina</taxon>
        <taxon>Tylenchomorpha</taxon>
        <taxon>Tylenchoidea</taxon>
        <taxon>Heteroderidae</taxon>
        <taxon>Heteroderinae</taxon>
        <taxon>Heterodera</taxon>
    </lineage>
</organism>
<evidence type="ECO:0000313" key="1">
    <source>
        <dbReference type="EMBL" id="KAL3068523.1"/>
    </source>
</evidence>
<keyword evidence="2" id="KW-1185">Reference proteome</keyword>
<sequence>MAPSTIDFKPLFFRPVLGSSSELEVIVFIVAERFIGCSVFFCNPVERFIVMANCVRHCFSVCLKLSLSAGNPGLKPNFDAFDGLALDNFVLDNGQTNERLSFRRVPGGTYGQMFLMERGPKKRGRNEQQWTRWRQEALEEFPLRDVLSFKFDHL</sequence>
<protein>
    <submittedName>
        <fullName evidence="1">Uncharacterized protein</fullName>
    </submittedName>
</protein>
<gene>
    <name evidence="1" type="ORF">niasHT_030814</name>
</gene>
<name>A0ABD2I5V6_9BILA</name>
<accession>A0ABD2I5V6</accession>
<comment type="caution">
    <text evidence="1">The sequence shown here is derived from an EMBL/GenBank/DDBJ whole genome shotgun (WGS) entry which is preliminary data.</text>
</comment>
<evidence type="ECO:0000313" key="2">
    <source>
        <dbReference type="Proteomes" id="UP001620626"/>
    </source>
</evidence>